<organism evidence="5 6">
    <name type="scientific">Candidatus Roizmanbacteria bacterium RIFCSPHIGHO2_02_FULL_43_11</name>
    <dbReference type="NCBI Taxonomy" id="1802043"/>
    <lineage>
        <taxon>Bacteria</taxon>
        <taxon>Candidatus Roizmaniibacteriota</taxon>
    </lineage>
</organism>
<dbReference type="GO" id="GO:0016757">
    <property type="term" value="F:glycosyltransferase activity"/>
    <property type="evidence" value="ECO:0007669"/>
    <property type="project" value="UniProtKB-KW"/>
</dbReference>
<dbReference type="Pfam" id="PF00535">
    <property type="entry name" value="Glycos_transf_2"/>
    <property type="match status" value="1"/>
</dbReference>
<feature type="domain" description="Glycosyltransferase 2-like" evidence="4">
    <location>
        <begin position="6"/>
        <end position="139"/>
    </location>
</feature>
<dbReference type="AlphaFoldDB" id="A0A1F7HHR7"/>
<gene>
    <name evidence="5" type="ORF">A3D08_03295</name>
</gene>
<evidence type="ECO:0000256" key="1">
    <source>
        <dbReference type="ARBA" id="ARBA00006739"/>
    </source>
</evidence>
<name>A0A1F7HHR7_9BACT</name>
<protein>
    <recommendedName>
        <fullName evidence="4">Glycosyltransferase 2-like domain-containing protein</fullName>
    </recommendedName>
</protein>
<dbReference type="Gene3D" id="3.90.550.10">
    <property type="entry name" value="Spore Coat Polysaccharide Biosynthesis Protein SpsA, Chain A"/>
    <property type="match status" value="1"/>
</dbReference>
<sequence length="270" mass="31240">MHTIAVITVVYNNYADLSDFFNSFKKQTSGKFHIFVADLSTKPASYTWPAFCSVMTGPNKGYAYGLNLGLKEAMHDGYRQFVFMNNDTVVAEDFIESCQSALEKHPRALIGGKIYYAKDYEFHKGRYDKADLGNVLWYAGGVMDWKNAWSLHRGVDEVDQGQYNRVEETDFVTGCLMVFHENVVKKFGMIDESYFMYYEDTDWCARIKKRAGKLLYDPSIVIWHKNAQSTGGAGSRLHEKFLKRNHLIFGLRYAPFRIKLHLLLNFFMKK</sequence>
<proteinExistence type="inferred from homology"/>
<reference evidence="5 6" key="1">
    <citation type="journal article" date="2016" name="Nat. Commun.">
        <title>Thousands of microbial genomes shed light on interconnected biogeochemical processes in an aquifer system.</title>
        <authorList>
            <person name="Anantharaman K."/>
            <person name="Brown C.T."/>
            <person name="Hug L.A."/>
            <person name="Sharon I."/>
            <person name="Castelle C.J."/>
            <person name="Probst A.J."/>
            <person name="Thomas B.C."/>
            <person name="Singh A."/>
            <person name="Wilkins M.J."/>
            <person name="Karaoz U."/>
            <person name="Brodie E.L."/>
            <person name="Williams K.H."/>
            <person name="Hubbard S.S."/>
            <person name="Banfield J.F."/>
        </authorList>
    </citation>
    <scope>NUCLEOTIDE SEQUENCE [LARGE SCALE GENOMIC DNA]</scope>
</reference>
<dbReference type="EMBL" id="MFZT01000030">
    <property type="protein sequence ID" value="OGK30302.1"/>
    <property type="molecule type" value="Genomic_DNA"/>
</dbReference>
<dbReference type="InterPro" id="IPR001173">
    <property type="entry name" value="Glyco_trans_2-like"/>
</dbReference>
<dbReference type="PANTHER" id="PTHR43179:SF12">
    <property type="entry name" value="GALACTOFURANOSYLTRANSFERASE GLFT2"/>
    <property type="match status" value="1"/>
</dbReference>
<dbReference type="PANTHER" id="PTHR43179">
    <property type="entry name" value="RHAMNOSYLTRANSFERASE WBBL"/>
    <property type="match status" value="1"/>
</dbReference>
<evidence type="ECO:0000256" key="2">
    <source>
        <dbReference type="ARBA" id="ARBA00022676"/>
    </source>
</evidence>
<evidence type="ECO:0000313" key="6">
    <source>
        <dbReference type="Proteomes" id="UP000178098"/>
    </source>
</evidence>
<dbReference type="Proteomes" id="UP000178098">
    <property type="component" value="Unassembled WGS sequence"/>
</dbReference>
<keyword evidence="3" id="KW-0808">Transferase</keyword>
<comment type="caution">
    <text evidence="5">The sequence shown here is derived from an EMBL/GenBank/DDBJ whole genome shotgun (WGS) entry which is preliminary data.</text>
</comment>
<dbReference type="InterPro" id="IPR029044">
    <property type="entry name" value="Nucleotide-diphossugar_trans"/>
</dbReference>
<evidence type="ECO:0000256" key="3">
    <source>
        <dbReference type="ARBA" id="ARBA00022679"/>
    </source>
</evidence>
<dbReference type="SUPFAM" id="SSF53448">
    <property type="entry name" value="Nucleotide-diphospho-sugar transferases"/>
    <property type="match status" value="1"/>
</dbReference>
<accession>A0A1F7HHR7</accession>
<evidence type="ECO:0000313" key="5">
    <source>
        <dbReference type="EMBL" id="OGK30302.1"/>
    </source>
</evidence>
<keyword evidence="2" id="KW-0328">Glycosyltransferase</keyword>
<evidence type="ECO:0000259" key="4">
    <source>
        <dbReference type="Pfam" id="PF00535"/>
    </source>
</evidence>
<comment type="similarity">
    <text evidence="1">Belongs to the glycosyltransferase 2 family.</text>
</comment>